<accession>A0AAF0CNU9</accession>
<evidence type="ECO:0000256" key="1">
    <source>
        <dbReference type="ARBA" id="ARBA00022553"/>
    </source>
</evidence>
<dbReference type="GO" id="GO:0000160">
    <property type="term" value="P:phosphorelay signal transduction system"/>
    <property type="evidence" value="ECO:0007669"/>
    <property type="project" value="InterPro"/>
</dbReference>
<dbReference type="Pfam" id="PF00072">
    <property type="entry name" value="Response_reg"/>
    <property type="match status" value="1"/>
</dbReference>
<keyword evidence="1 3" id="KW-0597">Phosphoprotein</keyword>
<evidence type="ECO:0000259" key="4">
    <source>
        <dbReference type="PROSITE" id="PS50110"/>
    </source>
</evidence>
<evidence type="ECO:0000313" key="5">
    <source>
        <dbReference type="EMBL" id="WED64880.1"/>
    </source>
</evidence>
<protein>
    <submittedName>
        <fullName evidence="5">Response regulator transcription factor</fullName>
    </submittedName>
</protein>
<name>A0AAF0CNU9_9BACT</name>
<reference evidence="5" key="1">
    <citation type="submission" date="2023-03" db="EMBL/GenBank/DDBJ databases">
        <title>Lomoglobus Profundus gen. nov., sp. nov., a novel member of the phylum Verrucomicrobia, isolated from deep-marine sediment of South China Sea.</title>
        <authorList>
            <person name="Ahmad T."/>
            <person name="Ishaq S.E."/>
            <person name="Wang F."/>
        </authorList>
    </citation>
    <scope>NUCLEOTIDE SEQUENCE</scope>
    <source>
        <strain evidence="5">LMO-M01</strain>
    </source>
</reference>
<dbReference type="SUPFAM" id="SSF52172">
    <property type="entry name" value="CheY-like"/>
    <property type="match status" value="1"/>
</dbReference>
<dbReference type="SUPFAM" id="SSF46894">
    <property type="entry name" value="C-terminal effector domain of the bipartite response regulators"/>
    <property type="match status" value="1"/>
</dbReference>
<dbReference type="InterPro" id="IPR011006">
    <property type="entry name" value="CheY-like_superfamily"/>
</dbReference>
<dbReference type="KEGG" id="slom:PXH66_21245"/>
<dbReference type="SMART" id="SM00421">
    <property type="entry name" value="HTH_LUXR"/>
    <property type="match status" value="1"/>
</dbReference>
<dbReference type="AlphaFoldDB" id="A0AAF0CNU9"/>
<dbReference type="GO" id="GO:0003677">
    <property type="term" value="F:DNA binding"/>
    <property type="evidence" value="ECO:0007669"/>
    <property type="project" value="UniProtKB-KW"/>
</dbReference>
<proteinExistence type="predicted"/>
<evidence type="ECO:0000313" key="6">
    <source>
        <dbReference type="Proteomes" id="UP001218638"/>
    </source>
</evidence>
<dbReference type="GO" id="GO:0006355">
    <property type="term" value="P:regulation of DNA-templated transcription"/>
    <property type="evidence" value="ECO:0007669"/>
    <property type="project" value="InterPro"/>
</dbReference>
<dbReference type="Proteomes" id="UP001218638">
    <property type="component" value="Chromosome"/>
</dbReference>
<keyword evidence="2" id="KW-0238">DNA-binding</keyword>
<dbReference type="PANTHER" id="PTHR43214">
    <property type="entry name" value="TWO-COMPONENT RESPONSE REGULATOR"/>
    <property type="match status" value="1"/>
</dbReference>
<feature type="modified residue" description="4-aspartylphosphate" evidence="3">
    <location>
        <position position="66"/>
    </location>
</feature>
<sequence length="229" mass="24450">MNRNPAEANVASSAKVLVVDDHLALAELLSQHLDGLPDFTSMGVTGDGGEALELICELRPDYVLLDLMLPTMGGLEIIQELERRGVSPRILVFSGLSNHEAVRHALFAGVNAFLEKGISLSELDEALRKVRAGEVHVSPSIADTLREIVCMAGDRPTLDLEEIKILRLLGAGRSAKAVAQEMGLCPSGVYKVMARVRGKAGVKDRAGEALFAANIGARQLPAVDLLARP</sequence>
<dbReference type="Gene3D" id="3.40.50.2300">
    <property type="match status" value="1"/>
</dbReference>
<dbReference type="SMART" id="SM00448">
    <property type="entry name" value="REC"/>
    <property type="match status" value="1"/>
</dbReference>
<evidence type="ECO:0000256" key="2">
    <source>
        <dbReference type="ARBA" id="ARBA00023125"/>
    </source>
</evidence>
<dbReference type="RefSeq" id="WP_330931855.1">
    <property type="nucleotide sequence ID" value="NZ_CP119075.1"/>
</dbReference>
<organism evidence="5 6">
    <name type="scientific">Synoicihabitans lomoniglobus</name>
    <dbReference type="NCBI Taxonomy" id="2909285"/>
    <lineage>
        <taxon>Bacteria</taxon>
        <taxon>Pseudomonadati</taxon>
        <taxon>Verrucomicrobiota</taxon>
        <taxon>Opitutia</taxon>
        <taxon>Opitutales</taxon>
        <taxon>Opitutaceae</taxon>
        <taxon>Synoicihabitans</taxon>
    </lineage>
</organism>
<dbReference type="InterPro" id="IPR001789">
    <property type="entry name" value="Sig_transdc_resp-reg_receiver"/>
</dbReference>
<dbReference type="InterPro" id="IPR000792">
    <property type="entry name" value="Tscrpt_reg_LuxR_C"/>
</dbReference>
<dbReference type="InterPro" id="IPR016032">
    <property type="entry name" value="Sig_transdc_resp-reg_C-effctor"/>
</dbReference>
<gene>
    <name evidence="5" type="ORF">PXH66_21245</name>
</gene>
<feature type="domain" description="Response regulatory" evidence="4">
    <location>
        <begin position="15"/>
        <end position="131"/>
    </location>
</feature>
<dbReference type="EMBL" id="CP119075">
    <property type="protein sequence ID" value="WED64880.1"/>
    <property type="molecule type" value="Genomic_DNA"/>
</dbReference>
<keyword evidence="6" id="KW-1185">Reference proteome</keyword>
<dbReference type="CDD" id="cd17535">
    <property type="entry name" value="REC_NarL-like"/>
    <property type="match status" value="1"/>
</dbReference>
<dbReference type="InterPro" id="IPR058245">
    <property type="entry name" value="NreC/VraR/RcsB-like_REC"/>
</dbReference>
<dbReference type="InterPro" id="IPR039420">
    <property type="entry name" value="WalR-like"/>
</dbReference>
<evidence type="ECO:0000256" key="3">
    <source>
        <dbReference type="PROSITE-ProRule" id="PRU00169"/>
    </source>
</evidence>
<dbReference type="PROSITE" id="PS50110">
    <property type="entry name" value="RESPONSE_REGULATORY"/>
    <property type="match status" value="1"/>
</dbReference>